<evidence type="ECO:0000313" key="2">
    <source>
        <dbReference type="Proteomes" id="UP000664122"/>
    </source>
</evidence>
<organism evidence="1 2">
    <name type="scientific">Jiella flava</name>
    <dbReference type="NCBI Taxonomy" id="2816857"/>
    <lineage>
        <taxon>Bacteria</taxon>
        <taxon>Pseudomonadati</taxon>
        <taxon>Pseudomonadota</taxon>
        <taxon>Alphaproteobacteria</taxon>
        <taxon>Hyphomicrobiales</taxon>
        <taxon>Aurantimonadaceae</taxon>
        <taxon>Jiella</taxon>
    </lineage>
</organism>
<proteinExistence type="predicted"/>
<dbReference type="Pfam" id="PF06226">
    <property type="entry name" value="DUF1007"/>
    <property type="match status" value="1"/>
</dbReference>
<gene>
    <name evidence="1" type="ORF">J1C48_03480</name>
</gene>
<keyword evidence="2" id="KW-1185">Reference proteome</keyword>
<name>A0A939JT02_9HYPH</name>
<evidence type="ECO:0000313" key="1">
    <source>
        <dbReference type="EMBL" id="MBO0661625.1"/>
    </source>
</evidence>
<dbReference type="AlphaFoldDB" id="A0A939JT02"/>
<sequence>MISKFWRRSASGLVVGLVLATGGPAIAHPNIMMQCRVLFNFKGDLINGIGEAWTFDQTFSDELMKDFDADHDGKLSDAESRRMGAQVMTNLGASRYFTYISVDGQDIGKPKASGFRAAVQNGIVSIAFAVPLPQPIDPRQHKLTVEIKDQEFFVYALFATPSPVLIKGAGGTEDGCTPKVYDDKAGAYWGGAIIPQAATLVCK</sequence>
<protein>
    <submittedName>
        <fullName evidence="1">DUF1007 family protein</fullName>
    </submittedName>
</protein>
<dbReference type="RefSeq" id="WP_207256335.1">
    <property type="nucleotide sequence ID" value="NZ_JAFMPP010000002.1"/>
</dbReference>
<dbReference type="EMBL" id="JAFMPP010000002">
    <property type="protein sequence ID" value="MBO0661625.1"/>
    <property type="molecule type" value="Genomic_DNA"/>
</dbReference>
<comment type="caution">
    <text evidence="1">The sequence shown here is derived from an EMBL/GenBank/DDBJ whole genome shotgun (WGS) entry which is preliminary data.</text>
</comment>
<reference evidence="1" key="1">
    <citation type="submission" date="2021-03" db="EMBL/GenBank/DDBJ databases">
        <title>Whole genome sequence of Jiella sp. CQZ9-1.</title>
        <authorList>
            <person name="Tuo L."/>
        </authorList>
    </citation>
    <scope>NUCLEOTIDE SEQUENCE</scope>
    <source>
        <strain evidence="1">CQZ9-1</strain>
    </source>
</reference>
<accession>A0A939JT02</accession>
<dbReference type="Proteomes" id="UP000664122">
    <property type="component" value="Unassembled WGS sequence"/>
</dbReference>
<dbReference type="InterPro" id="IPR010412">
    <property type="entry name" value="DUF1007"/>
</dbReference>